<name>A0AAN7Z392_9PEZI</name>
<dbReference type="EMBL" id="JAWHQM010000008">
    <property type="protein sequence ID" value="KAK5628157.1"/>
    <property type="molecule type" value="Genomic_DNA"/>
</dbReference>
<feature type="compositionally biased region" description="Basic and acidic residues" evidence="1">
    <location>
        <begin position="189"/>
        <end position="205"/>
    </location>
</feature>
<proteinExistence type="predicted"/>
<feature type="compositionally biased region" description="Basic and acidic residues" evidence="1">
    <location>
        <begin position="170"/>
        <end position="181"/>
    </location>
</feature>
<feature type="region of interest" description="Disordered" evidence="1">
    <location>
        <begin position="105"/>
        <end position="125"/>
    </location>
</feature>
<dbReference type="Proteomes" id="UP001305414">
    <property type="component" value="Unassembled WGS sequence"/>
</dbReference>
<dbReference type="AlphaFoldDB" id="A0AAN7Z392"/>
<comment type="caution">
    <text evidence="2">The sequence shown here is derived from an EMBL/GenBank/DDBJ whole genome shotgun (WGS) entry which is preliminary data.</text>
</comment>
<sequence length="408" mass="46338">MCVNSYEHYSQCDHIMTTVTNCPTHHKQQVSARGFFGSIFRRSIRERKNCGRVIPHELRIEGYCQHCSVKKQQLRGEIVGKGALKVRKQGFQEIFQEERKEAARNALAKSEKRDHHAGGNKKSNHEIIHVESSVWLSDLYYHPETLARKEAYAREAALAPPIVAHKQARNHSDQRLGDLRPKAPTATTQERRREKRREAESRDEWMPAYGSEKPLRRPLPPAAAHGYTGHFANNSDYNAAPSLPPAVGLPPVPQPLRRQRNDNSRSFASRAEAAGYPDPRRKSKHATYDAPSSTLYSSSSSSRKQVNPTHLSRAELQQARHKTPMQTSVASGRGPNAWSKEPSRWETRKTALTEFVEKTRRASAQTDADSDVSFVCQTSRAISEEEKNKNKKKEKKSKKSGERGRRHR</sequence>
<evidence type="ECO:0000313" key="2">
    <source>
        <dbReference type="EMBL" id="KAK5628157.1"/>
    </source>
</evidence>
<feature type="compositionally biased region" description="Basic residues" evidence="1">
    <location>
        <begin position="389"/>
        <end position="398"/>
    </location>
</feature>
<feature type="compositionally biased region" description="Low complexity" evidence="1">
    <location>
        <begin position="292"/>
        <end position="302"/>
    </location>
</feature>
<reference evidence="2 3" key="1">
    <citation type="submission" date="2023-10" db="EMBL/GenBank/DDBJ databases">
        <title>Draft genome sequence of Xylaria bambusicola isolate GMP-LS, the root and basal stem rot pathogen of sugarcane in Indonesia.</title>
        <authorList>
            <person name="Selvaraj P."/>
            <person name="Muralishankar V."/>
            <person name="Muruganantham S."/>
            <person name="Sp S."/>
            <person name="Haryani S."/>
            <person name="Lau K.J.X."/>
            <person name="Naqvi N.I."/>
        </authorList>
    </citation>
    <scope>NUCLEOTIDE SEQUENCE [LARGE SCALE GENOMIC DNA]</scope>
    <source>
        <strain evidence="2">GMP-LS</strain>
    </source>
</reference>
<accession>A0AAN7Z392</accession>
<protein>
    <submittedName>
        <fullName evidence="2">Uncharacterized protein</fullName>
    </submittedName>
</protein>
<evidence type="ECO:0000313" key="3">
    <source>
        <dbReference type="Proteomes" id="UP001305414"/>
    </source>
</evidence>
<feature type="compositionally biased region" description="Pro residues" evidence="1">
    <location>
        <begin position="242"/>
        <end position="254"/>
    </location>
</feature>
<feature type="region of interest" description="Disordered" evidence="1">
    <location>
        <begin position="379"/>
        <end position="408"/>
    </location>
</feature>
<keyword evidence="3" id="KW-1185">Reference proteome</keyword>
<evidence type="ECO:0000256" key="1">
    <source>
        <dbReference type="SAM" id="MobiDB-lite"/>
    </source>
</evidence>
<organism evidence="2 3">
    <name type="scientific">Xylaria bambusicola</name>
    <dbReference type="NCBI Taxonomy" id="326684"/>
    <lineage>
        <taxon>Eukaryota</taxon>
        <taxon>Fungi</taxon>
        <taxon>Dikarya</taxon>
        <taxon>Ascomycota</taxon>
        <taxon>Pezizomycotina</taxon>
        <taxon>Sordariomycetes</taxon>
        <taxon>Xylariomycetidae</taxon>
        <taxon>Xylariales</taxon>
        <taxon>Xylariaceae</taxon>
        <taxon>Xylaria</taxon>
    </lineage>
</organism>
<feature type="compositionally biased region" description="Basic and acidic residues" evidence="1">
    <location>
        <begin position="399"/>
        <end position="408"/>
    </location>
</feature>
<feature type="region of interest" description="Disordered" evidence="1">
    <location>
        <begin position="163"/>
        <end position="347"/>
    </location>
</feature>
<gene>
    <name evidence="2" type="ORF">RRF57_003872</name>
</gene>